<dbReference type="PANTHER" id="PTHR24172:SF4">
    <property type="entry name" value="ANK_REP_REGION DOMAIN-CONTAINING PROTEIN"/>
    <property type="match status" value="1"/>
</dbReference>
<evidence type="ECO:0000313" key="1">
    <source>
        <dbReference type="EMBL" id="PNF35673.1"/>
    </source>
</evidence>
<proteinExistence type="predicted"/>
<dbReference type="EMBL" id="NEVH01007447">
    <property type="protein sequence ID" value="PNF35673.1"/>
    <property type="molecule type" value="Genomic_DNA"/>
</dbReference>
<dbReference type="Gene3D" id="1.25.40.20">
    <property type="entry name" value="Ankyrin repeat-containing domain"/>
    <property type="match status" value="1"/>
</dbReference>
<name>A0A2J7R4A4_9NEOP</name>
<dbReference type="Proteomes" id="UP000235965">
    <property type="component" value="Unassembled WGS sequence"/>
</dbReference>
<dbReference type="InParanoid" id="A0A2J7R4A4"/>
<evidence type="ECO:0000313" key="2">
    <source>
        <dbReference type="Proteomes" id="UP000235965"/>
    </source>
</evidence>
<reference evidence="1 2" key="1">
    <citation type="submission" date="2017-12" db="EMBL/GenBank/DDBJ databases">
        <title>Hemimetabolous genomes reveal molecular basis of termite eusociality.</title>
        <authorList>
            <person name="Harrison M.C."/>
            <person name="Jongepier E."/>
            <person name="Robertson H.M."/>
            <person name="Arning N."/>
            <person name="Bitard-Feildel T."/>
            <person name="Chao H."/>
            <person name="Childers C.P."/>
            <person name="Dinh H."/>
            <person name="Doddapaneni H."/>
            <person name="Dugan S."/>
            <person name="Gowin J."/>
            <person name="Greiner C."/>
            <person name="Han Y."/>
            <person name="Hu H."/>
            <person name="Hughes D.S.T."/>
            <person name="Huylmans A.-K."/>
            <person name="Kemena C."/>
            <person name="Kremer L.P.M."/>
            <person name="Lee S.L."/>
            <person name="Lopez-Ezquerra A."/>
            <person name="Mallet L."/>
            <person name="Monroy-Kuhn J.M."/>
            <person name="Moser A."/>
            <person name="Murali S.C."/>
            <person name="Muzny D.M."/>
            <person name="Otani S."/>
            <person name="Piulachs M.-D."/>
            <person name="Poelchau M."/>
            <person name="Qu J."/>
            <person name="Schaub F."/>
            <person name="Wada-Katsumata A."/>
            <person name="Worley K.C."/>
            <person name="Xie Q."/>
            <person name="Ylla G."/>
            <person name="Poulsen M."/>
            <person name="Gibbs R.A."/>
            <person name="Schal C."/>
            <person name="Richards S."/>
            <person name="Belles X."/>
            <person name="Korb J."/>
            <person name="Bornberg-Bauer E."/>
        </authorList>
    </citation>
    <scope>NUCLEOTIDE SEQUENCE [LARGE SCALE GENOMIC DNA]</scope>
    <source>
        <tissue evidence="1">Whole body</tissue>
    </source>
</reference>
<accession>A0A2J7R4A4</accession>
<dbReference type="AlphaFoldDB" id="A0A2J7R4A4"/>
<dbReference type="OrthoDB" id="432281at2759"/>
<sequence length="254" mass="28812">MSVQVVAAPPRPDKAVIRRQRRKMSIKRKRVTPPSSQQLRNLQANGLYVHSSPPRVLQVNPSIIRQWLRSGDLEKLESVVLEGQAHKLVGEYSPDAKVRAYLKTIPALMAKIEMLHEAVTKGQQEDMEMLLKEERNKRMALCKDPAGVPLLHKAVYYGHLDIVSWLVETYPLTVSTKDREGRTALFYCCVLKDPKETWELLERAGADPSVTDSQARIAAYYIDHPSEIELADTRDMSGSFRRFTSGKDGTYLSH</sequence>
<keyword evidence="2" id="KW-1185">Reference proteome</keyword>
<dbReference type="STRING" id="105785.A0A2J7R4A4"/>
<gene>
    <name evidence="1" type="ORF">B7P43_G17458</name>
</gene>
<dbReference type="InterPro" id="IPR036770">
    <property type="entry name" value="Ankyrin_rpt-contain_sf"/>
</dbReference>
<dbReference type="SUPFAM" id="SSF48403">
    <property type="entry name" value="Ankyrin repeat"/>
    <property type="match status" value="1"/>
</dbReference>
<dbReference type="Pfam" id="PF12796">
    <property type="entry name" value="Ank_2"/>
    <property type="match status" value="1"/>
</dbReference>
<dbReference type="InterPro" id="IPR002110">
    <property type="entry name" value="Ankyrin_rpt"/>
</dbReference>
<comment type="caution">
    <text evidence="1">The sequence shown here is derived from an EMBL/GenBank/DDBJ whole genome shotgun (WGS) entry which is preliminary data.</text>
</comment>
<protein>
    <submittedName>
        <fullName evidence="1">Uncharacterized protein</fullName>
    </submittedName>
</protein>
<dbReference type="PANTHER" id="PTHR24172">
    <property type="entry name" value="ANK_REP_REGION DOMAIN-CONTAINING PROTEIN"/>
    <property type="match status" value="1"/>
</dbReference>
<organism evidence="1 2">
    <name type="scientific">Cryptotermes secundus</name>
    <dbReference type="NCBI Taxonomy" id="105785"/>
    <lineage>
        <taxon>Eukaryota</taxon>
        <taxon>Metazoa</taxon>
        <taxon>Ecdysozoa</taxon>
        <taxon>Arthropoda</taxon>
        <taxon>Hexapoda</taxon>
        <taxon>Insecta</taxon>
        <taxon>Pterygota</taxon>
        <taxon>Neoptera</taxon>
        <taxon>Polyneoptera</taxon>
        <taxon>Dictyoptera</taxon>
        <taxon>Blattodea</taxon>
        <taxon>Blattoidea</taxon>
        <taxon>Termitoidae</taxon>
        <taxon>Kalotermitidae</taxon>
        <taxon>Cryptotermitinae</taxon>
        <taxon>Cryptotermes</taxon>
    </lineage>
</organism>